<evidence type="ECO:0000313" key="3">
    <source>
        <dbReference type="Proteomes" id="UP000515312"/>
    </source>
</evidence>
<feature type="region of interest" description="Disordered" evidence="1">
    <location>
        <begin position="115"/>
        <end position="135"/>
    </location>
</feature>
<keyword evidence="3" id="KW-1185">Reference proteome</keyword>
<name>A0A7G8BPY0_9BACT</name>
<accession>A0A7G8BPY0</accession>
<organism evidence="2 3">
    <name type="scientific">Alloacidobacterium dinghuense</name>
    <dbReference type="NCBI Taxonomy" id="2763107"/>
    <lineage>
        <taxon>Bacteria</taxon>
        <taxon>Pseudomonadati</taxon>
        <taxon>Acidobacteriota</taxon>
        <taxon>Terriglobia</taxon>
        <taxon>Terriglobales</taxon>
        <taxon>Acidobacteriaceae</taxon>
        <taxon>Alloacidobacterium</taxon>
    </lineage>
</organism>
<gene>
    <name evidence="2" type="ORF">H7849_12285</name>
</gene>
<evidence type="ECO:0000313" key="2">
    <source>
        <dbReference type="EMBL" id="QNI34600.1"/>
    </source>
</evidence>
<reference evidence="2 3" key="1">
    <citation type="submission" date="2020-08" db="EMBL/GenBank/DDBJ databases">
        <title>Edaphobacter telluris sp. nov. and Acidobacterium dinghuensis sp. nov., two acidobacteria isolated from forest soil.</title>
        <authorList>
            <person name="Fu J."/>
            <person name="Qiu L."/>
        </authorList>
    </citation>
    <scope>NUCLEOTIDE SEQUENCE [LARGE SCALE GENOMIC DNA]</scope>
    <source>
        <strain evidence="2">4Y35</strain>
    </source>
</reference>
<feature type="compositionally biased region" description="Basic and acidic residues" evidence="1">
    <location>
        <begin position="126"/>
        <end position="135"/>
    </location>
</feature>
<proteinExistence type="predicted"/>
<dbReference type="EMBL" id="CP060394">
    <property type="protein sequence ID" value="QNI34600.1"/>
    <property type="molecule type" value="Genomic_DNA"/>
</dbReference>
<evidence type="ECO:0000256" key="1">
    <source>
        <dbReference type="SAM" id="MobiDB-lite"/>
    </source>
</evidence>
<protein>
    <submittedName>
        <fullName evidence="2">Uncharacterized protein</fullName>
    </submittedName>
</protein>
<dbReference type="RefSeq" id="WP_186746893.1">
    <property type="nucleotide sequence ID" value="NZ_CP060394.1"/>
</dbReference>
<sequence length="135" mass="15127">MPKPDEQTSKLAGAVKLLWGKNVFKVRLQMQGVNRWDEYGSNRDEYGRNRSASGCLNVDVPWAKPSYHSSQGSEHLNIVGGCSFCNSVQLGVTQYVFRHMLEHCFEGSHHDHAKKKVQELQGGSHQDSHDGSRAC</sequence>
<dbReference type="KEGG" id="adin:H7849_12285"/>
<dbReference type="AlphaFoldDB" id="A0A7G8BPY0"/>
<dbReference type="Proteomes" id="UP000515312">
    <property type="component" value="Chromosome"/>
</dbReference>